<evidence type="ECO:0000313" key="2">
    <source>
        <dbReference type="EMBL" id="GAA3364626.1"/>
    </source>
</evidence>
<reference evidence="1" key="3">
    <citation type="submission" date="2023-12" db="EMBL/GenBank/DDBJ databases">
        <authorList>
            <person name="Sun Q."/>
            <person name="Inoue M."/>
        </authorList>
    </citation>
    <scope>NUCLEOTIDE SEQUENCE</scope>
    <source>
        <strain evidence="1">JCM 9687</strain>
    </source>
</reference>
<evidence type="ECO:0000313" key="3">
    <source>
        <dbReference type="Proteomes" id="UP001500483"/>
    </source>
</evidence>
<comment type="caution">
    <text evidence="1">The sequence shown here is derived from an EMBL/GenBank/DDBJ whole genome shotgun (WGS) entry which is preliminary data.</text>
</comment>
<dbReference type="Proteomes" id="UP001500483">
    <property type="component" value="Unassembled WGS sequence"/>
</dbReference>
<dbReference type="EMBL" id="BAAAYK010000038">
    <property type="protein sequence ID" value="GAA3364626.1"/>
    <property type="molecule type" value="Genomic_DNA"/>
</dbReference>
<name>A0ABP6RI66_9PSEU</name>
<keyword evidence="3" id="KW-1185">Reference proteome</keyword>
<protein>
    <submittedName>
        <fullName evidence="1">Uncharacterized protein</fullName>
    </submittedName>
</protein>
<accession>A0ABP6RI66</accession>
<sequence>MLTIAATALGTIGAVAVLLLMAVSSLLPDVVEHRGRALLTPKVHDAA</sequence>
<evidence type="ECO:0000313" key="1">
    <source>
        <dbReference type="EMBL" id="GAA3353977.1"/>
    </source>
</evidence>
<proteinExistence type="predicted"/>
<reference evidence="3" key="2">
    <citation type="journal article" date="2019" name="Int. J. Syst. Evol. Microbiol.">
        <title>The Global Catalogue of Microorganisms (GCM) 10K type strain sequencing project: providing services to taxonomists for standard genome sequencing and annotation.</title>
        <authorList>
            <consortium name="The Broad Institute Genomics Platform"/>
            <consortium name="The Broad Institute Genome Sequencing Center for Infectious Disease"/>
            <person name="Wu L."/>
            <person name="Ma J."/>
        </authorList>
    </citation>
    <scope>NUCLEOTIDE SEQUENCE [LARGE SCALE GENOMIC DNA]</scope>
    <source>
        <strain evidence="3">JCM 9687</strain>
    </source>
</reference>
<gene>
    <name evidence="1" type="ORF">GCM10020366_09190</name>
    <name evidence="2" type="ORF">GCM10020366_61250</name>
</gene>
<reference evidence="1" key="1">
    <citation type="journal article" date="2014" name="Int. J. Syst. Evol. Microbiol.">
        <title>Complete genome of a new Firmicutes species belonging to the dominant human colonic microbiota ('Ruminococcus bicirculans') reveals two chromosomes and a selective capacity to utilize plant glucans.</title>
        <authorList>
            <consortium name="NISC Comparative Sequencing Program"/>
            <person name="Wegmann U."/>
            <person name="Louis P."/>
            <person name="Goesmann A."/>
            <person name="Henrissat B."/>
            <person name="Duncan S.H."/>
            <person name="Flint H.J."/>
        </authorList>
    </citation>
    <scope>NUCLEOTIDE SEQUENCE</scope>
    <source>
        <strain evidence="1">JCM 9687</strain>
    </source>
</reference>
<dbReference type="EMBL" id="BAAAYK010000026">
    <property type="protein sequence ID" value="GAA3353977.1"/>
    <property type="molecule type" value="Genomic_DNA"/>
</dbReference>
<organism evidence="1 3">
    <name type="scientific">Saccharopolyspora gregorii</name>
    <dbReference type="NCBI Taxonomy" id="33914"/>
    <lineage>
        <taxon>Bacteria</taxon>
        <taxon>Bacillati</taxon>
        <taxon>Actinomycetota</taxon>
        <taxon>Actinomycetes</taxon>
        <taxon>Pseudonocardiales</taxon>
        <taxon>Pseudonocardiaceae</taxon>
        <taxon>Saccharopolyspora</taxon>
    </lineage>
</organism>
<dbReference type="RefSeq" id="WP_258344279.1">
    <property type="nucleotide sequence ID" value="NZ_BAAAYK010000026.1"/>
</dbReference>